<protein>
    <submittedName>
        <fullName evidence="1">Fasciclin-like arabinogalactan protein 3</fullName>
    </submittedName>
</protein>
<comment type="caution">
    <text evidence="1">The sequence shown here is derived from an EMBL/GenBank/DDBJ whole genome shotgun (WGS) entry which is preliminary data.</text>
</comment>
<evidence type="ECO:0000313" key="2">
    <source>
        <dbReference type="Proteomes" id="UP000829398"/>
    </source>
</evidence>
<keyword evidence="2" id="KW-1185">Reference proteome</keyword>
<dbReference type="Proteomes" id="UP000829398">
    <property type="component" value="Chromosome 1"/>
</dbReference>
<sequence>MMELKASSSLVVLTALVLLFSSSSVSVNGFDIIKILSNHPNLLAFSDLLSQTKLNEAINKRKTITVLAVDNSSIGGLNDRPVDEIKNILSVHVILDYYDMNKLKKLPKTSSWTTMFQSTGNANDKQGYINCTRLPGEQFVFGSSVKNSPPVAKFVKSVFSQPFNISVLQVSQPIVAPGLGDVILPPPPPPYTPPPAMPPKASRKKSNASAPVAEGDDDEFAPSDSPIEAPVEAPAPEPVEAPAQSPPEPKDEAEAPAPSSASRLYLASGVALAGFTAMAFI</sequence>
<accession>A0ACB8NK78</accession>
<evidence type="ECO:0000313" key="1">
    <source>
        <dbReference type="EMBL" id="KAH9798528.1"/>
    </source>
</evidence>
<dbReference type="EMBL" id="CM039170">
    <property type="protein sequence ID" value="KAH9798528.1"/>
    <property type="molecule type" value="Genomic_DNA"/>
</dbReference>
<reference evidence="2" key="1">
    <citation type="journal article" date="2023" name="Hortic. Res.">
        <title>A chromosome-level phased genome enabling allele-level studies in sweet orange: a case study on citrus Huanglongbing tolerance.</title>
        <authorList>
            <person name="Wu B."/>
            <person name="Yu Q."/>
            <person name="Deng Z."/>
            <person name="Duan Y."/>
            <person name="Luo F."/>
            <person name="Gmitter F. Jr."/>
        </authorList>
    </citation>
    <scope>NUCLEOTIDE SEQUENCE [LARGE SCALE GENOMIC DNA]</scope>
    <source>
        <strain evidence="2">cv. Valencia</strain>
    </source>
</reference>
<organism evidence="1 2">
    <name type="scientific">Citrus sinensis</name>
    <name type="common">Sweet orange</name>
    <name type="synonym">Citrus aurantium var. sinensis</name>
    <dbReference type="NCBI Taxonomy" id="2711"/>
    <lineage>
        <taxon>Eukaryota</taxon>
        <taxon>Viridiplantae</taxon>
        <taxon>Streptophyta</taxon>
        <taxon>Embryophyta</taxon>
        <taxon>Tracheophyta</taxon>
        <taxon>Spermatophyta</taxon>
        <taxon>Magnoliopsida</taxon>
        <taxon>eudicotyledons</taxon>
        <taxon>Gunneridae</taxon>
        <taxon>Pentapetalae</taxon>
        <taxon>rosids</taxon>
        <taxon>malvids</taxon>
        <taxon>Sapindales</taxon>
        <taxon>Rutaceae</taxon>
        <taxon>Aurantioideae</taxon>
        <taxon>Citrus</taxon>
    </lineage>
</organism>
<proteinExistence type="predicted"/>
<name>A0ACB8NK78_CITSI</name>
<gene>
    <name evidence="1" type="ORF">KPL71_000040</name>
</gene>